<keyword evidence="4 9" id="KW-0812">Transmembrane</keyword>
<proteinExistence type="inferred from homology"/>
<protein>
    <recommendedName>
        <fullName evidence="12">Bestrophin, RFP-TM, chloride channel</fullName>
    </recommendedName>
</protein>
<dbReference type="GO" id="GO:0005886">
    <property type="term" value="C:plasma membrane"/>
    <property type="evidence" value="ECO:0007669"/>
    <property type="project" value="UniProtKB-SubCell"/>
</dbReference>
<dbReference type="EMBL" id="CAJDKC010000003">
    <property type="protein sequence ID" value="CAD0314898.1"/>
    <property type="molecule type" value="Genomic_DNA"/>
</dbReference>
<dbReference type="Pfam" id="PF25539">
    <property type="entry name" value="Bestrophin_2"/>
    <property type="match status" value="1"/>
</dbReference>
<evidence type="ECO:0000256" key="2">
    <source>
        <dbReference type="ARBA" id="ARBA00022448"/>
    </source>
</evidence>
<dbReference type="PANTHER" id="PTHR33281:SF19">
    <property type="entry name" value="VOLTAGE-DEPENDENT ANION CHANNEL-FORMING PROTEIN YNEE"/>
    <property type="match status" value="1"/>
</dbReference>
<keyword evidence="3" id="KW-1003">Cell membrane</keyword>
<evidence type="ECO:0000313" key="11">
    <source>
        <dbReference type="Proteomes" id="UP000587508"/>
    </source>
</evidence>
<evidence type="ECO:0000256" key="1">
    <source>
        <dbReference type="ARBA" id="ARBA00004651"/>
    </source>
</evidence>
<evidence type="ECO:0000256" key="6">
    <source>
        <dbReference type="ARBA" id="ARBA00023065"/>
    </source>
</evidence>
<keyword evidence="7 9" id="KW-0472">Membrane</keyword>
<accession>A0A6V7CFX8</accession>
<dbReference type="EMBL" id="CAJDKC010000003">
    <property type="protein sequence ID" value="CAD0314886.1"/>
    <property type="molecule type" value="Genomic_DNA"/>
</dbReference>
<evidence type="ECO:0000256" key="4">
    <source>
        <dbReference type="ARBA" id="ARBA00022692"/>
    </source>
</evidence>
<keyword evidence="5 9" id="KW-1133">Transmembrane helix</keyword>
<dbReference type="GO" id="GO:0005254">
    <property type="term" value="F:chloride channel activity"/>
    <property type="evidence" value="ECO:0007669"/>
    <property type="project" value="InterPro"/>
</dbReference>
<evidence type="ECO:0000256" key="9">
    <source>
        <dbReference type="SAM" id="Phobius"/>
    </source>
</evidence>
<gene>
    <name evidence="10" type="ORF">CFBP7900_10040</name>
</gene>
<evidence type="ECO:0000313" key="10">
    <source>
        <dbReference type="EMBL" id="CAD0314886.1"/>
    </source>
</evidence>
<evidence type="ECO:0000256" key="8">
    <source>
        <dbReference type="ARBA" id="ARBA00034708"/>
    </source>
</evidence>
<comment type="subcellular location">
    <subcellularLocation>
        <location evidence="1">Cell membrane</location>
        <topology evidence="1">Multi-pass membrane protein</topology>
    </subcellularLocation>
</comment>
<sequence>MLECADDGIHALDARNGVTRYRSMECALIIDVKPRVSDVFDQVWRTLAVLFVWDVLITIIYYVLPFRAPALPLTIFGSALALFLGFRANSTYQRWWEGRVLWGQMINASRNLVRLSISVLSAPEAAALGRTIALRQVAYVYALRCQLRRLPVDAVLESRLDADEVASVITRTNVANGLLDNTGRSVEQARRDGWIDSIQQASVERILVDIANAQGGMERLKNTPLPYQYRFYPNLFTRLFCVLLPIGLVETLQYATPVGSTVAGLMFLAVLKIGDELVDPFANTIHDLPLDSMCRTVEIDALQAIGEQAPEPMQPVDGVLW</sequence>
<feature type="transmembrane region" description="Helical" evidence="9">
    <location>
        <begin position="43"/>
        <end position="64"/>
    </location>
</feature>
<comment type="similarity">
    <text evidence="8">Belongs to the anion channel-forming bestrophin (TC 1.A.46) family.</text>
</comment>
<evidence type="ECO:0008006" key="12">
    <source>
        <dbReference type="Google" id="ProtNLM"/>
    </source>
</evidence>
<feature type="transmembrane region" description="Helical" evidence="9">
    <location>
        <begin position="70"/>
        <end position="89"/>
    </location>
</feature>
<keyword evidence="2" id="KW-0813">Transport</keyword>
<dbReference type="AlphaFoldDB" id="A0A6V7CFX8"/>
<dbReference type="Proteomes" id="UP000587508">
    <property type="component" value="Unassembled WGS sequence"/>
</dbReference>
<dbReference type="PANTHER" id="PTHR33281">
    <property type="entry name" value="UPF0187 PROTEIN YNEE"/>
    <property type="match status" value="1"/>
</dbReference>
<evidence type="ECO:0000256" key="3">
    <source>
        <dbReference type="ARBA" id="ARBA00022475"/>
    </source>
</evidence>
<organism evidence="10 11">
    <name type="scientific">Xanthomonas hortorum pv. carotae</name>
    <dbReference type="NCBI Taxonomy" id="487904"/>
    <lineage>
        <taxon>Bacteria</taxon>
        <taxon>Pseudomonadati</taxon>
        <taxon>Pseudomonadota</taxon>
        <taxon>Gammaproteobacteria</taxon>
        <taxon>Lysobacterales</taxon>
        <taxon>Lysobacteraceae</taxon>
        <taxon>Xanthomonas</taxon>
    </lineage>
</organism>
<reference evidence="10 11" key="1">
    <citation type="submission" date="2020-07" db="EMBL/GenBank/DDBJ databases">
        <authorList>
            <person name="Pothier F. J."/>
        </authorList>
    </citation>
    <scope>NUCLEOTIDE SEQUENCE [LARGE SCALE GENOMIC DNA]</scope>
    <source>
        <strain evidence="10 11">CFBP 7900</strain>
    </source>
</reference>
<comment type="caution">
    <text evidence="10">The sequence shown here is derived from an EMBL/GenBank/DDBJ whole genome shotgun (WGS) entry which is preliminary data.</text>
</comment>
<keyword evidence="6" id="KW-0406">Ion transport</keyword>
<name>A0A6V7CFX8_9XANT</name>
<dbReference type="InterPro" id="IPR044669">
    <property type="entry name" value="YneE/VCCN1/2-like"/>
</dbReference>
<evidence type="ECO:0000256" key="7">
    <source>
        <dbReference type="ARBA" id="ARBA00023136"/>
    </source>
</evidence>
<evidence type="ECO:0000256" key="5">
    <source>
        <dbReference type="ARBA" id="ARBA00022989"/>
    </source>
</evidence>